<evidence type="ECO:0000256" key="3">
    <source>
        <dbReference type="PROSITE-ProRule" id="PRU00464"/>
    </source>
</evidence>
<dbReference type="InterPro" id="IPR011146">
    <property type="entry name" value="HIT-like"/>
</dbReference>
<dbReference type="Pfam" id="PF01230">
    <property type="entry name" value="HIT"/>
    <property type="match status" value="1"/>
</dbReference>
<dbReference type="InterPro" id="IPR036265">
    <property type="entry name" value="HIT-like_sf"/>
</dbReference>
<dbReference type="GO" id="GO:0003824">
    <property type="term" value="F:catalytic activity"/>
    <property type="evidence" value="ECO:0007669"/>
    <property type="project" value="InterPro"/>
</dbReference>
<organism evidence="5 6">
    <name type="scientific">Elstera litoralis</name>
    <dbReference type="NCBI Taxonomy" id="552518"/>
    <lineage>
        <taxon>Bacteria</taxon>
        <taxon>Pseudomonadati</taxon>
        <taxon>Pseudomonadota</taxon>
        <taxon>Alphaproteobacteria</taxon>
        <taxon>Rhodospirillales</taxon>
        <taxon>Rhodospirillaceae</taxon>
        <taxon>Elstera</taxon>
    </lineage>
</organism>
<dbReference type="Proteomes" id="UP000033774">
    <property type="component" value="Unassembled WGS sequence"/>
</dbReference>
<evidence type="ECO:0000313" key="5">
    <source>
        <dbReference type="EMBL" id="KJV08245.1"/>
    </source>
</evidence>
<feature type="active site" description="Tele-AMP-histidine intermediate" evidence="1">
    <location>
        <position position="104"/>
    </location>
</feature>
<name>A0A0F3INE5_9PROT</name>
<dbReference type="PANTHER" id="PTHR23089">
    <property type="entry name" value="HISTIDINE TRIAD HIT PROTEIN"/>
    <property type="match status" value="1"/>
</dbReference>
<dbReference type="InterPro" id="IPR019808">
    <property type="entry name" value="Histidine_triad_CS"/>
</dbReference>
<dbReference type="PATRIC" id="fig|552518.3.peg.4058"/>
<dbReference type="EMBL" id="LAJY01000693">
    <property type="protein sequence ID" value="KJV08245.1"/>
    <property type="molecule type" value="Genomic_DNA"/>
</dbReference>
<evidence type="ECO:0000259" key="4">
    <source>
        <dbReference type="PROSITE" id="PS51084"/>
    </source>
</evidence>
<comment type="caution">
    <text evidence="5">The sequence shown here is derived from an EMBL/GenBank/DDBJ whole genome shotgun (WGS) entry which is preliminary data.</text>
</comment>
<dbReference type="Gene3D" id="3.30.428.10">
    <property type="entry name" value="HIT-like"/>
    <property type="match status" value="1"/>
</dbReference>
<gene>
    <name evidence="5" type="ORF">VZ95_19025</name>
</gene>
<dbReference type="OrthoDB" id="9784774at2"/>
<protein>
    <submittedName>
        <fullName evidence="5">Histidine triad protein</fullName>
    </submittedName>
</protein>
<evidence type="ECO:0000256" key="2">
    <source>
        <dbReference type="PIRSR" id="PIRSR601310-3"/>
    </source>
</evidence>
<dbReference type="AlphaFoldDB" id="A0A0F3INE5"/>
<dbReference type="RefSeq" id="WP_045777265.1">
    <property type="nucleotide sequence ID" value="NZ_LAJY01000693.1"/>
</dbReference>
<keyword evidence="6" id="KW-1185">Reference proteome</keyword>
<feature type="short sequence motif" description="Histidine triad motif" evidence="2 3">
    <location>
        <begin position="102"/>
        <end position="106"/>
    </location>
</feature>
<dbReference type="PRINTS" id="PR00332">
    <property type="entry name" value="HISTRIAD"/>
</dbReference>
<dbReference type="PROSITE" id="PS00892">
    <property type="entry name" value="HIT_1"/>
    <property type="match status" value="1"/>
</dbReference>
<feature type="domain" description="HIT" evidence="4">
    <location>
        <begin position="8"/>
        <end position="120"/>
    </location>
</feature>
<proteinExistence type="predicted"/>
<reference evidence="5 6" key="1">
    <citation type="submission" date="2015-03" db="EMBL/GenBank/DDBJ databases">
        <title>Draft genome sequence of Elstera litoralis.</title>
        <authorList>
            <person name="Rahalkar M.C."/>
            <person name="Dhakephalkar P.K."/>
            <person name="Pore S.D."/>
            <person name="Arora P."/>
            <person name="Kapse N.G."/>
            <person name="Pandit P.S."/>
        </authorList>
    </citation>
    <scope>NUCLEOTIDE SEQUENCE [LARGE SCALE GENOMIC DNA]</scope>
    <source>
        <strain evidence="5 6">Dia-1</strain>
    </source>
</reference>
<evidence type="ECO:0000256" key="1">
    <source>
        <dbReference type="PIRSR" id="PIRSR601310-1"/>
    </source>
</evidence>
<dbReference type="SUPFAM" id="SSF54197">
    <property type="entry name" value="HIT-like"/>
    <property type="match status" value="1"/>
</dbReference>
<dbReference type="InterPro" id="IPR001310">
    <property type="entry name" value="Histidine_triad_HIT"/>
</dbReference>
<dbReference type="PROSITE" id="PS51084">
    <property type="entry name" value="HIT_2"/>
    <property type="match status" value="1"/>
</dbReference>
<accession>A0A0F3INE5</accession>
<sequence>MSYDPSNIFAKILRGEIPSKPVYQSEHVLAFPDISPRAPVHILIIPKGAYTSAQDFSEKASPAEKIAFIDAIGAIAAEQGVTETGYRLIANTGTHGHQEVPHFHLHLVGGRALGSMLPQD</sequence>
<evidence type="ECO:0000313" key="6">
    <source>
        <dbReference type="Proteomes" id="UP000033774"/>
    </source>
</evidence>